<dbReference type="EMBL" id="CTEE01000001">
    <property type="protein sequence ID" value="CQD08117.1"/>
    <property type="molecule type" value="Genomic_DNA"/>
</dbReference>
<accession>A0A0E3WBN0</accession>
<dbReference type="OrthoDB" id="6624781at2"/>
<dbReference type="STRING" id="141349.BN1232_01451"/>
<sequence length="157" mass="17340">MDSDTVSVERVIKAPPNRIFTLLADAGKHASFDGSESVNRCTQDSVPLTKGSTFGMAMRGRKETLFLPYRTTNTVIEYEPDRRIAWKTTAMGGRVGGRIWRYELAPAPDGTAGTLVRETWDVSQDRQKAMITRGSMPQKTADGMRATLDRIATLVEG</sequence>
<proteinExistence type="predicted"/>
<dbReference type="InterPro" id="IPR019587">
    <property type="entry name" value="Polyketide_cyclase/dehydratase"/>
</dbReference>
<dbReference type="Pfam" id="PF10604">
    <property type="entry name" value="Polyketide_cyc2"/>
    <property type="match status" value="1"/>
</dbReference>
<dbReference type="RefSeq" id="WP_090600747.1">
    <property type="nucleotide sequence ID" value="NZ_CTEE01000001.1"/>
</dbReference>
<dbReference type="AlphaFoldDB" id="A0A0E3WBN0"/>
<protein>
    <submittedName>
        <fullName evidence="1">TetR family transcriptional regulator</fullName>
    </submittedName>
</protein>
<dbReference type="Proteomes" id="UP000199251">
    <property type="component" value="Unassembled WGS sequence"/>
</dbReference>
<gene>
    <name evidence="1" type="ORF">BN1232_01451</name>
</gene>
<dbReference type="SUPFAM" id="SSF55961">
    <property type="entry name" value="Bet v1-like"/>
    <property type="match status" value="1"/>
</dbReference>
<dbReference type="Gene3D" id="3.30.530.20">
    <property type="match status" value="1"/>
</dbReference>
<evidence type="ECO:0000313" key="1">
    <source>
        <dbReference type="EMBL" id="CQD08117.1"/>
    </source>
</evidence>
<reference evidence="1 2" key="1">
    <citation type="submission" date="2015-03" db="EMBL/GenBank/DDBJ databases">
        <authorList>
            <person name="Urmite Genomes"/>
        </authorList>
    </citation>
    <scope>NUCLEOTIDE SEQUENCE [LARGE SCALE GENOMIC DNA]</scope>
    <source>
        <strain evidence="1 2">CSUR P1491</strain>
    </source>
</reference>
<dbReference type="InterPro" id="IPR023393">
    <property type="entry name" value="START-like_dom_sf"/>
</dbReference>
<evidence type="ECO:0000313" key="2">
    <source>
        <dbReference type="Proteomes" id="UP000199251"/>
    </source>
</evidence>
<name>A0A0E3WBN0_MYCLN</name>
<organism evidence="1 2">
    <name type="scientific">Mycobacterium lentiflavum</name>
    <dbReference type="NCBI Taxonomy" id="141349"/>
    <lineage>
        <taxon>Bacteria</taxon>
        <taxon>Bacillati</taxon>
        <taxon>Actinomycetota</taxon>
        <taxon>Actinomycetes</taxon>
        <taxon>Mycobacteriales</taxon>
        <taxon>Mycobacteriaceae</taxon>
        <taxon>Mycobacterium</taxon>
        <taxon>Mycobacterium simiae complex</taxon>
    </lineage>
</organism>